<reference evidence="1 2" key="1">
    <citation type="submission" date="2016-06" db="EMBL/GenBank/DDBJ databases">
        <title>Respiratory ammonification of nitrate coupled to the oxidation of elemental sulfur in deep-sea autotrophic thermophilic bacteria.</title>
        <authorList>
            <person name="Slobodkina G.B."/>
            <person name="Mardanov A.V."/>
            <person name="Ravin N.V."/>
            <person name="Frolova A.A."/>
            <person name="Viryasiv M.B."/>
            <person name="Chernyh N.A."/>
            <person name="Bonch-Osmolovskaya E.A."/>
            <person name="Slobodkin A.I."/>
        </authorList>
    </citation>
    <scope>NUCLEOTIDE SEQUENCE [LARGE SCALE GENOMIC DNA]</scope>
    <source>
        <strain evidence="1 2">S69</strain>
    </source>
</reference>
<evidence type="ECO:0000313" key="1">
    <source>
        <dbReference type="EMBL" id="OCC16186.1"/>
    </source>
</evidence>
<dbReference type="Proteomes" id="UP000093080">
    <property type="component" value="Unassembled WGS sequence"/>
</dbReference>
<accession>A0A1B9F8E1</accession>
<dbReference type="AlphaFoldDB" id="A0A1B9F8E1"/>
<proteinExistence type="predicted"/>
<keyword evidence="2" id="KW-1185">Reference proteome</keyword>
<comment type="caution">
    <text evidence="1">The sequence shown here is derived from an EMBL/GenBank/DDBJ whole genome shotgun (WGS) entry which is preliminary data.</text>
</comment>
<sequence>MLPRSCLDPFQGLDENLSGTIVELGVEILGLPAQSIYDNPIRIGFHHVVSTTRSIFCPNFSISCRALWGSQMKSH</sequence>
<dbReference type="EMBL" id="MAGO01000001">
    <property type="protein sequence ID" value="OCC16186.1"/>
    <property type="molecule type" value="Genomic_DNA"/>
</dbReference>
<name>A0A1B9F8E1_9BACT</name>
<evidence type="ECO:0000313" key="2">
    <source>
        <dbReference type="Proteomes" id="UP000093080"/>
    </source>
</evidence>
<protein>
    <submittedName>
        <fullName evidence="1">Uncharacterized protein</fullName>
    </submittedName>
</protein>
<organism evidence="1 2">
    <name type="scientific">Dissulfuribacter thermophilus</name>
    <dbReference type="NCBI Taxonomy" id="1156395"/>
    <lineage>
        <taxon>Bacteria</taxon>
        <taxon>Pseudomonadati</taxon>
        <taxon>Thermodesulfobacteriota</taxon>
        <taxon>Dissulfuribacteria</taxon>
        <taxon>Dissulfuribacterales</taxon>
        <taxon>Dissulfuribacteraceae</taxon>
        <taxon>Dissulfuribacter</taxon>
    </lineage>
</organism>
<gene>
    <name evidence="1" type="ORF">DBT_0003</name>
</gene>